<dbReference type="PANTHER" id="PTHR43271:SF2">
    <property type="entry name" value="BLL2771 PROTEIN"/>
    <property type="match status" value="1"/>
</dbReference>
<feature type="transmembrane region" description="Helical" evidence="8">
    <location>
        <begin position="67"/>
        <end position="87"/>
    </location>
</feature>
<dbReference type="Gene3D" id="1.20.1250.20">
    <property type="entry name" value="MFS general substrate transporter like domains"/>
    <property type="match status" value="1"/>
</dbReference>
<organism evidence="10 11">
    <name type="scientific">Halomonas dongshanensis</name>
    <dbReference type="NCBI Taxonomy" id="2890835"/>
    <lineage>
        <taxon>Bacteria</taxon>
        <taxon>Pseudomonadati</taxon>
        <taxon>Pseudomonadota</taxon>
        <taxon>Gammaproteobacteria</taxon>
        <taxon>Oceanospirillales</taxon>
        <taxon>Halomonadaceae</taxon>
        <taxon>Halomonas</taxon>
    </lineage>
</organism>
<dbReference type="EMBL" id="JAJISC010000001">
    <property type="protein sequence ID" value="MCS2607953.1"/>
    <property type="molecule type" value="Genomic_DNA"/>
</dbReference>
<evidence type="ECO:0000256" key="6">
    <source>
        <dbReference type="ARBA" id="ARBA00022989"/>
    </source>
</evidence>
<feature type="transmembrane region" description="Helical" evidence="8">
    <location>
        <begin position="291"/>
        <end position="309"/>
    </location>
</feature>
<evidence type="ECO:0000256" key="3">
    <source>
        <dbReference type="ARBA" id="ARBA00022448"/>
    </source>
</evidence>
<dbReference type="Pfam" id="PF07690">
    <property type="entry name" value="MFS_1"/>
    <property type="match status" value="1"/>
</dbReference>
<comment type="caution">
    <text evidence="10">The sequence shown here is derived from an EMBL/GenBank/DDBJ whole genome shotgun (WGS) entry which is preliminary data.</text>
</comment>
<keyword evidence="6 8" id="KW-1133">Transmembrane helix</keyword>
<evidence type="ECO:0000256" key="8">
    <source>
        <dbReference type="SAM" id="Phobius"/>
    </source>
</evidence>
<comment type="subcellular location">
    <subcellularLocation>
        <location evidence="1">Cell membrane</location>
        <topology evidence="1">Multi-pass membrane protein</topology>
    </subcellularLocation>
</comment>
<feature type="transmembrane region" description="Helical" evidence="8">
    <location>
        <begin position="203"/>
        <end position="226"/>
    </location>
</feature>
<feature type="transmembrane region" description="Helical" evidence="8">
    <location>
        <begin position="125"/>
        <end position="144"/>
    </location>
</feature>
<proteinExistence type="inferred from homology"/>
<evidence type="ECO:0000256" key="5">
    <source>
        <dbReference type="ARBA" id="ARBA00022692"/>
    </source>
</evidence>
<evidence type="ECO:0000256" key="7">
    <source>
        <dbReference type="ARBA" id="ARBA00023136"/>
    </source>
</evidence>
<dbReference type="PROSITE" id="PS50850">
    <property type="entry name" value="MFS"/>
    <property type="match status" value="1"/>
</dbReference>
<gene>
    <name evidence="10" type="ORF">LLY24_01275</name>
</gene>
<name>A0ABT2E9D1_9GAMM</name>
<feature type="transmembrane region" description="Helical" evidence="8">
    <location>
        <begin position="150"/>
        <end position="173"/>
    </location>
</feature>
<comment type="similarity">
    <text evidence="2">Belongs to the major facilitator superfamily.</text>
</comment>
<dbReference type="InterPro" id="IPR036259">
    <property type="entry name" value="MFS_trans_sf"/>
</dbReference>
<dbReference type="InterPro" id="IPR020846">
    <property type="entry name" value="MFS_dom"/>
</dbReference>
<dbReference type="RefSeq" id="WP_259034456.1">
    <property type="nucleotide sequence ID" value="NZ_JAJISC010000001.1"/>
</dbReference>
<evidence type="ECO:0000313" key="11">
    <source>
        <dbReference type="Proteomes" id="UP001165542"/>
    </source>
</evidence>
<keyword evidence="5 8" id="KW-0812">Transmembrane</keyword>
<feature type="transmembrane region" description="Helical" evidence="8">
    <location>
        <begin position="267"/>
        <end position="285"/>
    </location>
</feature>
<keyword evidence="7 8" id="KW-0472">Membrane</keyword>
<evidence type="ECO:0000313" key="10">
    <source>
        <dbReference type="EMBL" id="MCS2607953.1"/>
    </source>
</evidence>
<feature type="domain" description="Major facilitator superfamily (MFS) profile" evidence="9">
    <location>
        <begin position="1"/>
        <end position="380"/>
    </location>
</feature>
<feature type="transmembrane region" description="Helical" evidence="8">
    <location>
        <begin position="93"/>
        <end position="113"/>
    </location>
</feature>
<feature type="transmembrane region" description="Helical" evidence="8">
    <location>
        <begin position="321"/>
        <end position="344"/>
    </location>
</feature>
<dbReference type="PANTHER" id="PTHR43271">
    <property type="entry name" value="BLL2771 PROTEIN"/>
    <property type="match status" value="1"/>
</dbReference>
<feature type="transmembrane region" description="Helical" evidence="8">
    <location>
        <begin position="238"/>
        <end position="260"/>
    </location>
</feature>
<evidence type="ECO:0000256" key="2">
    <source>
        <dbReference type="ARBA" id="ARBA00008335"/>
    </source>
</evidence>
<dbReference type="SUPFAM" id="SSF103473">
    <property type="entry name" value="MFS general substrate transporter"/>
    <property type="match status" value="1"/>
</dbReference>
<dbReference type="Proteomes" id="UP001165542">
    <property type="component" value="Unassembled WGS sequence"/>
</dbReference>
<evidence type="ECO:0000259" key="9">
    <source>
        <dbReference type="PROSITE" id="PS50850"/>
    </source>
</evidence>
<feature type="transmembrane region" description="Helical" evidence="8">
    <location>
        <begin position="37"/>
        <end position="55"/>
    </location>
</feature>
<protein>
    <submittedName>
        <fullName evidence="10">MFS transporter</fullName>
    </submittedName>
</protein>
<dbReference type="InterPro" id="IPR011701">
    <property type="entry name" value="MFS"/>
</dbReference>
<evidence type="ECO:0000256" key="4">
    <source>
        <dbReference type="ARBA" id="ARBA00022475"/>
    </source>
</evidence>
<evidence type="ECO:0000256" key="1">
    <source>
        <dbReference type="ARBA" id="ARBA00004651"/>
    </source>
</evidence>
<sequence>MRLLILAASTAAFFNLYQLQAIYPWLSLRFDASLTQAGWLNMATLFGMMLTAPFASRLTRGATPGRAMLLGLGILIMLNGALALSPWLSTTWLVRLAQGIVLPCVITACVALVASAKSERQRAHWVGCFVAGTILGSTLSRFYPGWALDALGWSGGFISGAALLALAWLVIFVQTRRLDVMPAQGSTEAFVTLLKRALAERRLAMAFCIGFALLFTQSAIFTVLGLRLAQAPFEQSSAQIGLVYLACLPAIAAVVASPWFYRHRSEAPFFLPFVGVVWLSLGMAGERYVSILLAVGGFSVGTYLLQTLTTRMVSKAQHVPAAFASGLYLSCYYAGGAVGATLAALCFSRWGWPGALALVGAAHLATLGVLLALWQGRRQQDTAC</sequence>
<keyword evidence="4" id="KW-1003">Cell membrane</keyword>
<feature type="transmembrane region" description="Helical" evidence="8">
    <location>
        <begin position="350"/>
        <end position="374"/>
    </location>
</feature>
<keyword evidence="11" id="KW-1185">Reference proteome</keyword>
<accession>A0ABT2E9D1</accession>
<keyword evidence="3" id="KW-0813">Transport</keyword>
<reference evidence="10" key="1">
    <citation type="submission" date="2021-11" db="EMBL/GenBank/DDBJ databases">
        <title>Halomonas sp., isolated from a coastal aquaculture zone in Dongshan Bay.</title>
        <authorList>
            <person name="Lin W."/>
        </authorList>
    </citation>
    <scope>NUCLEOTIDE SEQUENCE</scope>
    <source>
        <strain evidence="10">Yzlin-01</strain>
    </source>
</reference>